<dbReference type="GO" id="GO:0016787">
    <property type="term" value="F:hydrolase activity"/>
    <property type="evidence" value="ECO:0007669"/>
    <property type="project" value="UniProtKB-KW"/>
</dbReference>
<comment type="caution">
    <text evidence="9">The sequence shown here is derived from an EMBL/GenBank/DDBJ whole genome shotgun (WGS) entry which is preliminary data.</text>
</comment>
<dbReference type="SUPFAM" id="SSF88723">
    <property type="entry name" value="PIN domain-like"/>
    <property type="match status" value="1"/>
</dbReference>
<feature type="domain" description="PIN" evidence="8">
    <location>
        <begin position="14"/>
        <end position="132"/>
    </location>
</feature>
<keyword evidence="3" id="KW-0540">Nuclease</keyword>
<comment type="cofactor">
    <cofactor evidence="1">
        <name>Mg(2+)</name>
        <dbReference type="ChEBI" id="CHEBI:18420"/>
    </cofactor>
</comment>
<evidence type="ECO:0000313" key="9">
    <source>
        <dbReference type="EMBL" id="RBP42202.1"/>
    </source>
</evidence>
<evidence type="ECO:0000256" key="3">
    <source>
        <dbReference type="ARBA" id="ARBA00022722"/>
    </source>
</evidence>
<name>A0A366HIU6_9BURK</name>
<dbReference type="GO" id="GO:0004518">
    <property type="term" value="F:nuclease activity"/>
    <property type="evidence" value="ECO:0007669"/>
    <property type="project" value="UniProtKB-KW"/>
</dbReference>
<evidence type="ECO:0000256" key="6">
    <source>
        <dbReference type="ARBA" id="ARBA00022842"/>
    </source>
</evidence>
<evidence type="ECO:0000256" key="4">
    <source>
        <dbReference type="ARBA" id="ARBA00022723"/>
    </source>
</evidence>
<keyword evidence="4" id="KW-0479">Metal-binding</keyword>
<protein>
    <recommendedName>
        <fullName evidence="8">PIN domain-containing protein</fullName>
    </recommendedName>
</protein>
<comment type="similarity">
    <text evidence="7">Belongs to the PINc/VapC protein family.</text>
</comment>
<proteinExistence type="inferred from homology"/>
<dbReference type="Proteomes" id="UP000253628">
    <property type="component" value="Unassembled WGS sequence"/>
</dbReference>
<organism evidence="9 10">
    <name type="scientific">Eoetvoesiella caeni</name>
    <dbReference type="NCBI Taxonomy" id="645616"/>
    <lineage>
        <taxon>Bacteria</taxon>
        <taxon>Pseudomonadati</taxon>
        <taxon>Pseudomonadota</taxon>
        <taxon>Betaproteobacteria</taxon>
        <taxon>Burkholderiales</taxon>
        <taxon>Alcaligenaceae</taxon>
        <taxon>Eoetvoesiella</taxon>
    </lineage>
</organism>
<sequence>MLDLSKYDGSAGFLVDTNIWIDCMDADSPWHEWAVDQLQNCSEQAPLHINLMIYTELLIPGPDVDALNAMLDVYDTLRSPLPWACAALAAQAYLGYRRGGGTRLVPLPDFYIGAHAAVSNLCVLSRDVKPYRNYFPRLLCIGPNENI</sequence>
<dbReference type="RefSeq" id="WP_113932395.1">
    <property type="nucleotide sequence ID" value="NZ_JACCEU010000002.1"/>
</dbReference>
<keyword evidence="2" id="KW-1277">Toxin-antitoxin system</keyword>
<keyword evidence="10" id="KW-1185">Reference proteome</keyword>
<dbReference type="Gene3D" id="3.40.50.1010">
    <property type="entry name" value="5'-nuclease"/>
    <property type="match status" value="1"/>
</dbReference>
<keyword evidence="6" id="KW-0460">Magnesium</keyword>
<dbReference type="InterPro" id="IPR029060">
    <property type="entry name" value="PIN-like_dom_sf"/>
</dbReference>
<dbReference type="OrthoDB" id="9800524at2"/>
<dbReference type="PANTHER" id="PTHR33653">
    <property type="entry name" value="RIBONUCLEASE VAPC2"/>
    <property type="match status" value="1"/>
</dbReference>
<dbReference type="AlphaFoldDB" id="A0A366HIU6"/>
<accession>A0A366HIU6</accession>
<evidence type="ECO:0000256" key="7">
    <source>
        <dbReference type="ARBA" id="ARBA00038093"/>
    </source>
</evidence>
<dbReference type="InterPro" id="IPR002716">
    <property type="entry name" value="PIN_dom"/>
</dbReference>
<gene>
    <name evidence="9" type="ORF">DFR37_102588</name>
</gene>
<evidence type="ECO:0000259" key="8">
    <source>
        <dbReference type="Pfam" id="PF01850"/>
    </source>
</evidence>
<dbReference type="EMBL" id="QNRQ01000002">
    <property type="protein sequence ID" value="RBP42202.1"/>
    <property type="molecule type" value="Genomic_DNA"/>
</dbReference>
<keyword evidence="5" id="KW-0378">Hydrolase</keyword>
<dbReference type="Pfam" id="PF01850">
    <property type="entry name" value="PIN"/>
    <property type="match status" value="1"/>
</dbReference>
<reference evidence="9 10" key="1">
    <citation type="submission" date="2018-06" db="EMBL/GenBank/DDBJ databases">
        <title>Genomic Encyclopedia of Type Strains, Phase IV (KMG-IV): sequencing the most valuable type-strain genomes for metagenomic binning, comparative biology and taxonomic classification.</title>
        <authorList>
            <person name="Goeker M."/>
        </authorList>
    </citation>
    <scope>NUCLEOTIDE SEQUENCE [LARGE SCALE GENOMIC DNA]</scope>
    <source>
        <strain evidence="9 10">DSM 25520</strain>
    </source>
</reference>
<dbReference type="PANTHER" id="PTHR33653:SF1">
    <property type="entry name" value="RIBONUCLEASE VAPC2"/>
    <property type="match status" value="1"/>
</dbReference>
<evidence type="ECO:0000256" key="5">
    <source>
        <dbReference type="ARBA" id="ARBA00022801"/>
    </source>
</evidence>
<evidence type="ECO:0000256" key="2">
    <source>
        <dbReference type="ARBA" id="ARBA00022649"/>
    </source>
</evidence>
<evidence type="ECO:0000256" key="1">
    <source>
        <dbReference type="ARBA" id="ARBA00001946"/>
    </source>
</evidence>
<dbReference type="InterPro" id="IPR050556">
    <property type="entry name" value="Type_II_TA_system_RNase"/>
</dbReference>
<evidence type="ECO:0000313" key="10">
    <source>
        <dbReference type="Proteomes" id="UP000253628"/>
    </source>
</evidence>
<dbReference type="GO" id="GO:0046872">
    <property type="term" value="F:metal ion binding"/>
    <property type="evidence" value="ECO:0007669"/>
    <property type="project" value="UniProtKB-KW"/>
</dbReference>